<proteinExistence type="predicted"/>
<evidence type="ECO:0000259" key="1">
    <source>
        <dbReference type="PROSITE" id="PS51192"/>
    </source>
</evidence>
<evidence type="ECO:0000259" key="2">
    <source>
        <dbReference type="PROSITE" id="PS51194"/>
    </source>
</evidence>
<organism evidence="3">
    <name type="scientific">marine metagenome</name>
    <dbReference type="NCBI Taxonomy" id="408172"/>
    <lineage>
        <taxon>unclassified sequences</taxon>
        <taxon>metagenomes</taxon>
        <taxon>ecological metagenomes</taxon>
    </lineage>
</organism>
<dbReference type="InterPro" id="IPR006935">
    <property type="entry name" value="Helicase/UvrB_N"/>
</dbReference>
<dbReference type="PROSITE" id="PS51194">
    <property type="entry name" value="HELICASE_CTER"/>
    <property type="match status" value="1"/>
</dbReference>
<accession>A0A383BQP5</accession>
<dbReference type="PANTHER" id="PTHR47396">
    <property type="entry name" value="TYPE I RESTRICTION ENZYME ECOKI R PROTEIN"/>
    <property type="match status" value="1"/>
</dbReference>
<evidence type="ECO:0000313" key="3">
    <source>
        <dbReference type="EMBL" id="SVE22123.1"/>
    </source>
</evidence>
<dbReference type="InterPro" id="IPR014001">
    <property type="entry name" value="Helicase_ATP-bd"/>
</dbReference>
<dbReference type="Gene3D" id="3.40.50.300">
    <property type="entry name" value="P-loop containing nucleotide triphosphate hydrolases"/>
    <property type="match status" value="2"/>
</dbReference>
<dbReference type="GO" id="GO:0003677">
    <property type="term" value="F:DNA binding"/>
    <property type="evidence" value="ECO:0007669"/>
    <property type="project" value="InterPro"/>
</dbReference>
<dbReference type="InterPro" id="IPR001650">
    <property type="entry name" value="Helicase_C-like"/>
</dbReference>
<evidence type="ECO:0008006" key="4">
    <source>
        <dbReference type="Google" id="ProtNLM"/>
    </source>
</evidence>
<feature type="domain" description="Helicase C-terminal" evidence="2">
    <location>
        <begin position="111"/>
        <end position="245"/>
    </location>
</feature>
<feature type="domain" description="Helicase ATP-binding" evidence="1">
    <location>
        <begin position="1"/>
        <end position="57"/>
    </location>
</feature>
<dbReference type="GO" id="GO:0005829">
    <property type="term" value="C:cytosol"/>
    <property type="evidence" value="ECO:0007669"/>
    <property type="project" value="TreeGrafter"/>
</dbReference>
<name>A0A383BQP5_9ZZZZ</name>
<dbReference type="PANTHER" id="PTHR47396:SF1">
    <property type="entry name" value="ATP-DEPENDENT HELICASE IRC3-RELATED"/>
    <property type="match status" value="1"/>
</dbReference>
<dbReference type="PROSITE" id="PS51192">
    <property type="entry name" value="HELICASE_ATP_BIND_1"/>
    <property type="match status" value="1"/>
</dbReference>
<gene>
    <name evidence="3" type="ORF">METZ01_LOCUS474977</name>
</gene>
<dbReference type="SUPFAM" id="SSF52540">
    <property type="entry name" value="P-loop containing nucleoside triphosphate hydrolases"/>
    <property type="match status" value="1"/>
</dbReference>
<dbReference type="InterPro" id="IPR027417">
    <property type="entry name" value="P-loop_NTPase"/>
</dbReference>
<dbReference type="SMART" id="SM00490">
    <property type="entry name" value="HELICc"/>
    <property type="match status" value="1"/>
</dbReference>
<dbReference type="GO" id="GO:0016787">
    <property type="term" value="F:hydrolase activity"/>
    <property type="evidence" value="ECO:0007669"/>
    <property type="project" value="InterPro"/>
</dbReference>
<dbReference type="GO" id="GO:0005524">
    <property type="term" value="F:ATP binding"/>
    <property type="evidence" value="ECO:0007669"/>
    <property type="project" value="InterPro"/>
</dbReference>
<dbReference type="EMBL" id="UINC01202360">
    <property type="protein sequence ID" value="SVE22123.1"/>
    <property type="molecule type" value="Genomic_DNA"/>
</dbReference>
<protein>
    <recommendedName>
        <fullName evidence="4">Helicase C-terminal domain-containing protein</fullName>
    </recommendedName>
</protein>
<dbReference type="Pfam" id="PF00271">
    <property type="entry name" value="Helicase_C"/>
    <property type="match status" value="1"/>
</dbReference>
<dbReference type="InterPro" id="IPR050742">
    <property type="entry name" value="Helicase_Restrict-Modif_Enz"/>
</dbReference>
<reference evidence="3" key="1">
    <citation type="submission" date="2018-05" db="EMBL/GenBank/DDBJ databases">
        <authorList>
            <person name="Lanie J.A."/>
            <person name="Ng W.-L."/>
            <person name="Kazmierczak K.M."/>
            <person name="Andrzejewski T.M."/>
            <person name="Davidsen T.M."/>
            <person name="Wayne K.J."/>
            <person name="Tettelin H."/>
            <person name="Glass J.I."/>
            <person name="Rusch D."/>
            <person name="Podicherti R."/>
            <person name="Tsui H.-C.T."/>
            <person name="Winkler M.E."/>
        </authorList>
    </citation>
    <scope>NUCLEOTIDE SEQUENCE</scope>
</reference>
<dbReference type="AlphaFoldDB" id="A0A383BQP5"/>
<feature type="non-terminal residue" evidence="3">
    <location>
        <position position="1"/>
    </location>
</feature>
<sequence>DFLVIDEAHHTTAETYQSIINKVRETSENCKLIGLTATPNRSDGEGLRKSYSNVSDQIFISELISSGHLVVPRTFIIDVAQETLKTVQKVAGDFDMSQVEEILNKRPINRTVVEKWKELGECRKTVIFCSTVDHAKNVQRTFIDEGIKAEIITGDLSKTDRSNALQRYFSGESNVIVNVAVLTEGWDHPPTSCVVLLRPSSAKGTMIQMIGRGLRTVDPSEYPGVSKRDCIILDFGTSSVIHGSL</sequence>
<dbReference type="Pfam" id="PF04851">
    <property type="entry name" value="ResIII"/>
    <property type="match status" value="1"/>
</dbReference>
<feature type="non-terminal residue" evidence="3">
    <location>
        <position position="245"/>
    </location>
</feature>